<accession>A0A8T0JUU2</accession>
<gene>
    <name evidence="1" type="ORF">HKW66_Vig0151120</name>
</gene>
<organism evidence="1 2">
    <name type="scientific">Phaseolus angularis</name>
    <name type="common">Azuki bean</name>
    <name type="synonym">Vigna angularis</name>
    <dbReference type="NCBI Taxonomy" id="3914"/>
    <lineage>
        <taxon>Eukaryota</taxon>
        <taxon>Viridiplantae</taxon>
        <taxon>Streptophyta</taxon>
        <taxon>Embryophyta</taxon>
        <taxon>Tracheophyta</taxon>
        <taxon>Spermatophyta</taxon>
        <taxon>Magnoliopsida</taxon>
        <taxon>eudicotyledons</taxon>
        <taxon>Gunneridae</taxon>
        <taxon>Pentapetalae</taxon>
        <taxon>rosids</taxon>
        <taxon>fabids</taxon>
        <taxon>Fabales</taxon>
        <taxon>Fabaceae</taxon>
        <taxon>Papilionoideae</taxon>
        <taxon>50 kb inversion clade</taxon>
        <taxon>NPAAA clade</taxon>
        <taxon>indigoferoid/millettioid clade</taxon>
        <taxon>Phaseoleae</taxon>
        <taxon>Vigna</taxon>
    </lineage>
</organism>
<dbReference type="Proteomes" id="UP000743370">
    <property type="component" value="Unassembled WGS sequence"/>
</dbReference>
<sequence length="110" mass="12274">MLKDLVRWVSMALPCWTENVCSCAKIVLKTMVHEKMGITDINIFTCSTCPTLHNLHVLSLVYVPSWTLIQALSKNLIKHKSATYEAYESHCHYSSGLSSGNLVDSTCSKP</sequence>
<comment type="caution">
    <text evidence="1">The sequence shown here is derived from an EMBL/GenBank/DDBJ whole genome shotgun (WGS) entry which is preliminary data.</text>
</comment>
<proteinExistence type="predicted"/>
<name>A0A8T0JUU2_PHAAN</name>
<dbReference type="AlphaFoldDB" id="A0A8T0JUU2"/>
<evidence type="ECO:0000313" key="2">
    <source>
        <dbReference type="Proteomes" id="UP000743370"/>
    </source>
</evidence>
<reference evidence="1 2" key="1">
    <citation type="submission" date="2020-05" db="EMBL/GenBank/DDBJ databases">
        <title>Vigna angularis (adzuki bean) Var. LongXiaoDou No. 4 denovo assembly.</title>
        <authorList>
            <person name="Xiang H."/>
        </authorList>
    </citation>
    <scope>NUCLEOTIDE SEQUENCE [LARGE SCALE GENOMIC DNA]</scope>
    <source>
        <tissue evidence="1">Leaf</tissue>
    </source>
</reference>
<dbReference type="EMBL" id="JABFOF010000008">
    <property type="protein sequence ID" value="KAG2384125.1"/>
    <property type="molecule type" value="Genomic_DNA"/>
</dbReference>
<evidence type="ECO:0000313" key="1">
    <source>
        <dbReference type="EMBL" id="KAG2384125.1"/>
    </source>
</evidence>
<protein>
    <submittedName>
        <fullName evidence="1">Uncharacterized protein</fullName>
    </submittedName>
</protein>